<dbReference type="EMBL" id="HBUE01047276">
    <property type="protein sequence ID" value="CAG6463088.1"/>
    <property type="molecule type" value="Transcribed_RNA"/>
</dbReference>
<dbReference type="EMBL" id="HBUE01318972">
    <property type="protein sequence ID" value="CAG6587011.1"/>
    <property type="molecule type" value="Transcribed_RNA"/>
</dbReference>
<name>A0A8D8HHH1_CULPI</name>
<dbReference type="EMBL" id="HBUE01212489">
    <property type="protein sequence ID" value="CAG6535048.1"/>
    <property type="molecule type" value="Transcribed_RNA"/>
</dbReference>
<sequence length="123" mass="12888">MPMMSSTRLWRTVAESYRNTNVDGSPGFLYSARLTLTLSVVHSIGSIVGYLGRSCVTNWSQCWGLTGGVLDGQSIVIATAVTTTKNTPAIASSEVLLLLASGPGLAPFDCFLGLSFRGVVGSV</sequence>
<proteinExistence type="predicted"/>
<dbReference type="AlphaFoldDB" id="A0A8D8HHH1"/>
<organism evidence="1">
    <name type="scientific">Culex pipiens</name>
    <name type="common">House mosquito</name>
    <dbReference type="NCBI Taxonomy" id="7175"/>
    <lineage>
        <taxon>Eukaryota</taxon>
        <taxon>Metazoa</taxon>
        <taxon>Ecdysozoa</taxon>
        <taxon>Arthropoda</taxon>
        <taxon>Hexapoda</taxon>
        <taxon>Insecta</taxon>
        <taxon>Pterygota</taxon>
        <taxon>Neoptera</taxon>
        <taxon>Endopterygota</taxon>
        <taxon>Diptera</taxon>
        <taxon>Nematocera</taxon>
        <taxon>Culicoidea</taxon>
        <taxon>Culicidae</taxon>
        <taxon>Culicinae</taxon>
        <taxon>Culicini</taxon>
        <taxon>Culex</taxon>
        <taxon>Culex</taxon>
    </lineage>
</organism>
<reference evidence="1" key="1">
    <citation type="submission" date="2021-05" db="EMBL/GenBank/DDBJ databases">
        <authorList>
            <person name="Alioto T."/>
            <person name="Alioto T."/>
            <person name="Gomez Garrido J."/>
        </authorList>
    </citation>
    <scope>NUCLEOTIDE SEQUENCE</scope>
</reference>
<protein>
    <submittedName>
        <fullName evidence="1">(northern house mosquito) hypothetical protein</fullName>
    </submittedName>
</protein>
<evidence type="ECO:0000313" key="1">
    <source>
        <dbReference type="EMBL" id="CAG6535048.1"/>
    </source>
</evidence>
<accession>A0A8D8HHH1</accession>